<dbReference type="PANTHER" id="PTHR45947:SF3">
    <property type="entry name" value="SULFOQUINOVOSYL TRANSFERASE SQD2"/>
    <property type="match status" value="1"/>
</dbReference>
<feature type="domain" description="Glycosyl transferase family 1" evidence="1">
    <location>
        <begin position="199"/>
        <end position="338"/>
    </location>
</feature>
<dbReference type="Proteomes" id="UP000283482">
    <property type="component" value="Unassembled WGS sequence"/>
</dbReference>
<name>A0A413V3E7_BACSE</name>
<dbReference type="Gene3D" id="3.40.50.2000">
    <property type="entry name" value="Glycogen Phosphorylase B"/>
    <property type="match status" value="2"/>
</dbReference>
<dbReference type="PANTHER" id="PTHR45947">
    <property type="entry name" value="SULFOQUINOVOSYL TRANSFERASE SQD2"/>
    <property type="match status" value="1"/>
</dbReference>
<gene>
    <name evidence="3" type="ORF">DW889_10390</name>
</gene>
<comment type="caution">
    <text evidence="3">The sequence shown here is derived from an EMBL/GenBank/DDBJ whole genome shotgun (WGS) entry which is preliminary data.</text>
</comment>
<dbReference type="Pfam" id="PF00534">
    <property type="entry name" value="Glycos_transf_1"/>
    <property type="match status" value="1"/>
</dbReference>
<evidence type="ECO:0000259" key="2">
    <source>
        <dbReference type="Pfam" id="PF13439"/>
    </source>
</evidence>
<accession>A0A413V3E7</accession>
<protein>
    <submittedName>
        <fullName evidence="3">Glycosyltransferase</fullName>
    </submittedName>
</protein>
<dbReference type="AlphaFoldDB" id="A0A413V3E7"/>
<keyword evidence="3" id="KW-0808">Transferase</keyword>
<proteinExistence type="predicted"/>
<evidence type="ECO:0000313" key="3">
    <source>
        <dbReference type="EMBL" id="RHB28088.1"/>
    </source>
</evidence>
<dbReference type="GO" id="GO:0016757">
    <property type="term" value="F:glycosyltransferase activity"/>
    <property type="evidence" value="ECO:0007669"/>
    <property type="project" value="InterPro"/>
</dbReference>
<evidence type="ECO:0000259" key="1">
    <source>
        <dbReference type="Pfam" id="PF00534"/>
    </source>
</evidence>
<dbReference type="InterPro" id="IPR001296">
    <property type="entry name" value="Glyco_trans_1"/>
</dbReference>
<dbReference type="CDD" id="cd03801">
    <property type="entry name" value="GT4_PimA-like"/>
    <property type="match status" value="1"/>
</dbReference>
<dbReference type="Pfam" id="PF13439">
    <property type="entry name" value="Glyco_transf_4"/>
    <property type="match status" value="1"/>
</dbReference>
<evidence type="ECO:0000313" key="4">
    <source>
        <dbReference type="Proteomes" id="UP000283482"/>
    </source>
</evidence>
<dbReference type="SUPFAM" id="SSF53756">
    <property type="entry name" value="UDP-Glycosyltransferase/glycogen phosphorylase"/>
    <property type="match status" value="1"/>
</dbReference>
<dbReference type="InterPro" id="IPR028098">
    <property type="entry name" value="Glyco_trans_4-like_N"/>
</dbReference>
<reference evidence="3 4" key="1">
    <citation type="submission" date="2018-08" db="EMBL/GenBank/DDBJ databases">
        <title>A genome reference for cultivated species of the human gut microbiota.</title>
        <authorList>
            <person name="Zou Y."/>
            <person name="Xue W."/>
            <person name="Luo G."/>
        </authorList>
    </citation>
    <scope>NUCLEOTIDE SEQUENCE [LARGE SCALE GENOMIC DNA]</scope>
    <source>
        <strain evidence="3 4">AM40-34</strain>
    </source>
</reference>
<organism evidence="3 4">
    <name type="scientific">Bacteroides stercoris</name>
    <dbReference type="NCBI Taxonomy" id="46506"/>
    <lineage>
        <taxon>Bacteria</taxon>
        <taxon>Pseudomonadati</taxon>
        <taxon>Bacteroidota</taxon>
        <taxon>Bacteroidia</taxon>
        <taxon>Bacteroidales</taxon>
        <taxon>Bacteroidaceae</taxon>
        <taxon>Bacteroides</taxon>
    </lineage>
</organism>
<dbReference type="RefSeq" id="WP_117907212.1">
    <property type="nucleotide sequence ID" value="NZ_QSGN01000024.1"/>
</dbReference>
<dbReference type="InterPro" id="IPR050194">
    <property type="entry name" value="Glycosyltransferase_grp1"/>
</dbReference>
<feature type="domain" description="Glycosyltransferase subfamily 4-like N-terminal" evidence="2">
    <location>
        <begin position="20"/>
        <end position="169"/>
    </location>
</feature>
<sequence length="370" mass="42668">MKNKKRLLIFHPYLATYRIDVYNRLAKDYEVKVILTGHPNEISGLGFNLEKINEQAQFDYHYYNKGRYIGRHLLSTIYFKAIKEFKPDVVLAHEYGLNTLAAICSRYFYKFRLFITCDDSLQMAESYSENRKRLRNFVVKQVDGFLVVSTKTKIYLENLYPKARCKFIYFPIIQDDILLAKKINANRKKAESYSNEYSIGNKKILLYVGRFVSVKNLPLLLKAYAEVKKDDNLLVLVGDGEMKSIVDKMIHELGLEDNILQTGSLYGDDLYAWYYLADFFVLASYQEAFGAVVNEALVGGCFTLVSDHAGAHTLISDGINGYVFKSDDEKDLKKKMILTFDRAKKGGHCSLMSKSFEEFYQDIINGFESK</sequence>
<dbReference type="EMBL" id="QSGN01000024">
    <property type="protein sequence ID" value="RHB28088.1"/>
    <property type="molecule type" value="Genomic_DNA"/>
</dbReference>